<dbReference type="STRING" id="888743.HMPREF9141_0115"/>
<keyword evidence="1" id="KW-0812">Transmembrane</keyword>
<keyword evidence="3" id="KW-1185">Reference proteome</keyword>
<gene>
    <name evidence="2" type="ORF">HMPREF9141_0115</name>
</gene>
<dbReference type="Proteomes" id="UP000005697">
    <property type="component" value="Unassembled WGS sequence"/>
</dbReference>
<organism evidence="2 3">
    <name type="scientific">Prevotella multiformis DSM 16608</name>
    <dbReference type="NCBI Taxonomy" id="888743"/>
    <lineage>
        <taxon>Bacteria</taxon>
        <taxon>Pseudomonadati</taxon>
        <taxon>Bacteroidota</taxon>
        <taxon>Bacteroidia</taxon>
        <taxon>Bacteroidales</taxon>
        <taxon>Prevotellaceae</taxon>
        <taxon>Prevotella</taxon>
    </lineage>
</organism>
<dbReference type="eggNOG" id="COG1413">
    <property type="taxonomic scope" value="Bacteria"/>
</dbReference>
<evidence type="ECO:0000313" key="2">
    <source>
        <dbReference type="EMBL" id="EGC21365.1"/>
    </source>
</evidence>
<dbReference type="RefSeq" id="WP_007367657.1">
    <property type="nucleotide sequence ID" value="NZ_GL872283.1"/>
</dbReference>
<protein>
    <submittedName>
        <fullName evidence="2">Uncharacterized protein</fullName>
    </submittedName>
</protein>
<comment type="caution">
    <text evidence="2">The sequence shown here is derived from an EMBL/GenBank/DDBJ whole genome shotgun (WGS) entry which is preliminary data.</text>
</comment>
<evidence type="ECO:0000313" key="3">
    <source>
        <dbReference type="Proteomes" id="UP000005697"/>
    </source>
</evidence>
<proteinExistence type="predicted"/>
<name>F0F3E9_9BACT</name>
<accession>F0F3E9</accession>
<dbReference type="AlphaFoldDB" id="F0F3E9"/>
<feature type="transmembrane region" description="Helical" evidence="1">
    <location>
        <begin position="90"/>
        <end position="109"/>
    </location>
</feature>
<dbReference type="EMBL" id="AEWX01000001">
    <property type="protein sequence ID" value="EGC21365.1"/>
    <property type="molecule type" value="Genomic_DNA"/>
</dbReference>
<evidence type="ECO:0000256" key="1">
    <source>
        <dbReference type="SAM" id="Phobius"/>
    </source>
</evidence>
<sequence>MTKTEDIRRLLDRYYDGQATEEEESTLFSCFRGDDTDAVLEEERAFFTALQPEECPVPEGLEGRISRQVSQWNTIETGTLRTARHSNLRWIVGIAASFLLLFAASAIVYQREHAPVQSGQDTYANTKDAYAETSRALMKFSKTLNRGIKATEDITKKTSD</sequence>
<dbReference type="HOGENOM" id="CLU_131359_0_0_10"/>
<keyword evidence="1" id="KW-0472">Membrane</keyword>
<reference evidence="2 3" key="1">
    <citation type="submission" date="2011-01" db="EMBL/GenBank/DDBJ databases">
        <authorList>
            <person name="Muzny D."/>
            <person name="Qin X."/>
            <person name="Deng J."/>
            <person name="Jiang H."/>
            <person name="Liu Y."/>
            <person name="Qu J."/>
            <person name="Song X.-Z."/>
            <person name="Zhang L."/>
            <person name="Thornton R."/>
            <person name="Coyle M."/>
            <person name="Francisco L."/>
            <person name="Jackson L."/>
            <person name="Javaid M."/>
            <person name="Korchina V."/>
            <person name="Kovar C."/>
            <person name="Mata R."/>
            <person name="Mathew T."/>
            <person name="Ngo R."/>
            <person name="Nguyen L."/>
            <person name="Nguyen N."/>
            <person name="Okwuonu G."/>
            <person name="Ongeri F."/>
            <person name="Pham C."/>
            <person name="Simmons D."/>
            <person name="Wilczek-Boney K."/>
            <person name="Hale W."/>
            <person name="Jakkamsetti A."/>
            <person name="Pham P."/>
            <person name="Ruth R."/>
            <person name="San Lucas F."/>
            <person name="Warren J."/>
            <person name="Zhang J."/>
            <person name="Zhao Z."/>
            <person name="Zhou C."/>
            <person name="Zhu D."/>
            <person name="Lee S."/>
            <person name="Bess C."/>
            <person name="Blankenburg K."/>
            <person name="Forbes L."/>
            <person name="Fu Q."/>
            <person name="Gubbala S."/>
            <person name="Hirani K."/>
            <person name="Jayaseelan J.C."/>
            <person name="Lara F."/>
            <person name="Munidasa M."/>
            <person name="Palculict T."/>
            <person name="Patil S."/>
            <person name="Pu L.-L."/>
            <person name="Saada N."/>
            <person name="Tang L."/>
            <person name="Weissenberger G."/>
            <person name="Zhu Y."/>
            <person name="Hemphill L."/>
            <person name="Shang Y."/>
            <person name="Youmans B."/>
            <person name="Ayvaz T."/>
            <person name="Ross M."/>
            <person name="Santibanez J."/>
            <person name="Aqrawi P."/>
            <person name="Gross S."/>
            <person name="Joshi V."/>
            <person name="Fowler G."/>
            <person name="Nazareth L."/>
            <person name="Reid J."/>
            <person name="Worley K."/>
            <person name="Petrosino J."/>
            <person name="Highlander S."/>
            <person name="Gibbs R."/>
        </authorList>
    </citation>
    <scope>NUCLEOTIDE SEQUENCE [LARGE SCALE GENOMIC DNA]</scope>
    <source>
        <strain evidence="2 3">DSM 16608</strain>
    </source>
</reference>
<dbReference type="OrthoDB" id="1040322at2"/>
<keyword evidence="1" id="KW-1133">Transmembrane helix</keyword>